<feature type="region of interest" description="Disordered" evidence="1">
    <location>
        <begin position="75"/>
        <end position="106"/>
    </location>
</feature>
<dbReference type="AlphaFoldDB" id="A0A834MH36"/>
<dbReference type="Proteomes" id="UP000625711">
    <property type="component" value="Unassembled WGS sequence"/>
</dbReference>
<evidence type="ECO:0000313" key="3">
    <source>
        <dbReference type="Proteomes" id="UP000625711"/>
    </source>
</evidence>
<organism evidence="2 3">
    <name type="scientific">Rhynchophorus ferrugineus</name>
    <name type="common">Red palm weevil</name>
    <name type="synonym">Curculio ferrugineus</name>
    <dbReference type="NCBI Taxonomy" id="354439"/>
    <lineage>
        <taxon>Eukaryota</taxon>
        <taxon>Metazoa</taxon>
        <taxon>Ecdysozoa</taxon>
        <taxon>Arthropoda</taxon>
        <taxon>Hexapoda</taxon>
        <taxon>Insecta</taxon>
        <taxon>Pterygota</taxon>
        <taxon>Neoptera</taxon>
        <taxon>Endopterygota</taxon>
        <taxon>Coleoptera</taxon>
        <taxon>Polyphaga</taxon>
        <taxon>Cucujiformia</taxon>
        <taxon>Curculionidae</taxon>
        <taxon>Dryophthorinae</taxon>
        <taxon>Rhynchophorus</taxon>
    </lineage>
</organism>
<evidence type="ECO:0000256" key="1">
    <source>
        <dbReference type="SAM" id="MobiDB-lite"/>
    </source>
</evidence>
<accession>A0A834MH36</accession>
<reference evidence="2" key="1">
    <citation type="submission" date="2020-08" db="EMBL/GenBank/DDBJ databases">
        <title>Genome sequencing and assembly of the red palm weevil Rhynchophorus ferrugineus.</title>
        <authorList>
            <person name="Dias G.B."/>
            <person name="Bergman C.M."/>
            <person name="Manee M."/>
        </authorList>
    </citation>
    <scope>NUCLEOTIDE SEQUENCE</scope>
    <source>
        <strain evidence="2">AA-2017</strain>
        <tissue evidence="2">Whole larva</tissue>
    </source>
</reference>
<protein>
    <submittedName>
        <fullName evidence="2">Uncharacterized protein</fullName>
    </submittedName>
</protein>
<proteinExistence type="predicted"/>
<keyword evidence="3" id="KW-1185">Reference proteome</keyword>
<dbReference type="OrthoDB" id="6782121at2759"/>
<name>A0A834MH36_RHYFE</name>
<evidence type="ECO:0000313" key="2">
    <source>
        <dbReference type="EMBL" id="KAF7278144.1"/>
    </source>
</evidence>
<comment type="caution">
    <text evidence="2">The sequence shown here is derived from an EMBL/GenBank/DDBJ whole genome shotgun (WGS) entry which is preliminary data.</text>
</comment>
<dbReference type="EMBL" id="JAACXV010000406">
    <property type="protein sequence ID" value="KAF7278144.1"/>
    <property type="molecule type" value="Genomic_DNA"/>
</dbReference>
<gene>
    <name evidence="2" type="ORF">GWI33_008760</name>
</gene>
<sequence length="106" mass="12073">MAFYKKKVLTAEKIIAVFEEFRSEKAIDEVIISPELDELTDEKEIEDGRMIINDGVDELPVDVVGTVEIHATIDDKTVPETTQSSSEKTKHKKKKPYIQNGCFHLH</sequence>